<name>A0A0L7MBS7_COMTE</name>
<reference evidence="3" key="1">
    <citation type="submission" date="2014-06" db="EMBL/GenBank/DDBJ databases">
        <title>Draft genome sequence of C. testosteroni WDL7.</title>
        <authorList>
            <person name="Wu Y."/>
            <person name="Seshan H."/>
            <person name="Arumugam K."/>
        </authorList>
    </citation>
    <scope>NUCLEOTIDE SEQUENCE [LARGE SCALE GENOMIC DNA]</scope>
    <source>
        <strain evidence="3">WDL7</strain>
    </source>
</reference>
<proteinExistence type="predicted"/>
<dbReference type="Proteomes" id="UP000037442">
    <property type="component" value="Unassembled WGS sequence"/>
</dbReference>
<dbReference type="InterPro" id="IPR006315">
    <property type="entry name" value="OM_autotransptr_brl_dom"/>
</dbReference>
<dbReference type="AlphaFoldDB" id="A0A0L7MBS7"/>
<accession>A0A0L7MBS7</accession>
<dbReference type="GO" id="GO:0019867">
    <property type="term" value="C:outer membrane"/>
    <property type="evidence" value="ECO:0007669"/>
    <property type="project" value="InterPro"/>
</dbReference>
<dbReference type="InterPro" id="IPR005546">
    <property type="entry name" value="Autotransporte_beta"/>
</dbReference>
<evidence type="ECO:0000259" key="1">
    <source>
        <dbReference type="Pfam" id="PF03797"/>
    </source>
</evidence>
<evidence type="ECO:0000313" key="2">
    <source>
        <dbReference type="EMBL" id="KOC19098.1"/>
    </source>
</evidence>
<comment type="caution">
    <text evidence="2">The sequence shown here is derived from an EMBL/GenBank/DDBJ whole genome shotgun (WGS) entry which is preliminary data.</text>
</comment>
<dbReference type="InterPro" id="IPR036709">
    <property type="entry name" value="Autotransporte_beta_dom_sf"/>
</dbReference>
<dbReference type="NCBIfam" id="TIGR01414">
    <property type="entry name" value="autotrans_barl"/>
    <property type="match status" value="1"/>
</dbReference>
<dbReference type="EMBL" id="JNVD01000033">
    <property type="protein sequence ID" value="KOC19098.1"/>
    <property type="molecule type" value="Genomic_DNA"/>
</dbReference>
<gene>
    <name evidence="2" type="ORF">GL58_20510</name>
</gene>
<dbReference type="RefSeq" id="WP_053284489.1">
    <property type="nucleotide sequence ID" value="NZ_JNVD01000033.1"/>
</dbReference>
<dbReference type="PATRIC" id="fig|285.49.peg.4250"/>
<sequence length="181" mass="19366">MPVCRCRAARRRLRSDLRTAGDTAQARTKGCGWLASLETGKPFALSHNWQIEPQAQIIYRKLSIDDTALSLATVKNKADDDWTVRLGARLKGNFATGAGVLQPYGRINVYKASNTTDIKAKGGYTATEMAAGASLQINPRTASMVSWASCGPMAATAGSRAGCSLYWREGAVVELATSLVP</sequence>
<dbReference type="Pfam" id="PF03797">
    <property type="entry name" value="Autotransporter"/>
    <property type="match status" value="1"/>
</dbReference>
<evidence type="ECO:0000313" key="3">
    <source>
        <dbReference type="Proteomes" id="UP000037442"/>
    </source>
</evidence>
<protein>
    <recommendedName>
        <fullName evidence="1">Autotransporter domain-containing protein</fullName>
    </recommendedName>
</protein>
<feature type="domain" description="Autotransporter" evidence="1">
    <location>
        <begin position="16"/>
        <end position="130"/>
    </location>
</feature>
<dbReference type="Gene3D" id="2.40.128.130">
    <property type="entry name" value="Autotransporter beta-domain"/>
    <property type="match status" value="1"/>
</dbReference>
<organism evidence="2 3">
    <name type="scientific">Comamonas testosteroni</name>
    <name type="common">Pseudomonas testosteroni</name>
    <dbReference type="NCBI Taxonomy" id="285"/>
    <lineage>
        <taxon>Bacteria</taxon>
        <taxon>Pseudomonadati</taxon>
        <taxon>Pseudomonadota</taxon>
        <taxon>Betaproteobacteria</taxon>
        <taxon>Burkholderiales</taxon>
        <taxon>Comamonadaceae</taxon>
        <taxon>Comamonas</taxon>
    </lineage>
</organism>
<dbReference type="SUPFAM" id="SSF103515">
    <property type="entry name" value="Autotransporter"/>
    <property type="match status" value="1"/>
</dbReference>